<evidence type="ECO:0000313" key="1">
    <source>
        <dbReference type="EMBL" id="OGF32599.1"/>
    </source>
</evidence>
<dbReference type="AlphaFoldDB" id="A0A1F5T119"/>
<sequence length="101" mass="11505">MTTLKKVLERFGKKFPYEEIMEVVGEGEDGGIVPIGTKFLEEVEPHFIVQFIAEEFTKAMDEVVESCNQHICFGINLEKDLICFDCLTETVARKNKFIGRG</sequence>
<dbReference type="EMBL" id="MFGJ01000003">
    <property type="protein sequence ID" value="OGF32599.1"/>
    <property type="molecule type" value="Genomic_DNA"/>
</dbReference>
<proteinExistence type="predicted"/>
<organism evidence="1 2">
    <name type="scientific">Candidatus Falkowbacteria bacterium RIFOXYC2_FULL_36_12</name>
    <dbReference type="NCBI Taxonomy" id="1798002"/>
    <lineage>
        <taxon>Bacteria</taxon>
        <taxon>Candidatus Falkowiibacteriota</taxon>
    </lineage>
</organism>
<reference evidence="1 2" key="1">
    <citation type="journal article" date="2016" name="Nat. Commun.">
        <title>Thousands of microbial genomes shed light on interconnected biogeochemical processes in an aquifer system.</title>
        <authorList>
            <person name="Anantharaman K."/>
            <person name="Brown C.T."/>
            <person name="Hug L.A."/>
            <person name="Sharon I."/>
            <person name="Castelle C.J."/>
            <person name="Probst A.J."/>
            <person name="Thomas B.C."/>
            <person name="Singh A."/>
            <person name="Wilkins M.J."/>
            <person name="Karaoz U."/>
            <person name="Brodie E.L."/>
            <person name="Williams K.H."/>
            <person name="Hubbard S.S."/>
            <person name="Banfield J.F."/>
        </authorList>
    </citation>
    <scope>NUCLEOTIDE SEQUENCE [LARGE SCALE GENOMIC DNA]</scope>
</reference>
<gene>
    <name evidence="1" type="ORF">A2478_00050</name>
</gene>
<name>A0A1F5T119_9BACT</name>
<dbReference type="STRING" id="1798002.A2478_00050"/>
<protein>
    <submittedName>
        <fullName evidence="1">Uncharacterized protein</fullName>
    </submittedName>
</protein>
<evidence type="ECO:0000313" key="2">
    <source>
        <dbReference type="Proteomes" id="UP000179001"/>
    </source>
</evidence>
<comment type="caution">
    <text evidence="1">The sequence shown here is derived from an EMBL/GenBank/DDBJ whole genome shotgun (WGS) entry which is preliminary data.</text>
</comment>
<accession>A0A1F5T119</accession>
<dbReference type="Proteomes" id="UP000179001">
    <property type="component" value="Unassembled WGS sequence"/>
</dbReference>